<evidence type="ECO:0000256" key="3">
    <source>
        <dbReference type="ARBA" id="ARBA00022448"/>
    </source>
</evidence>
<dbReference type="GO" id="GO:0046933">
    <property type="term" value="F:proton-transporting ATP synthase activity, rotational mechanism"/>
    <property type="evidence" value="ECO:0007669"/>
    <property type="project" value="TreeGrafter"/>
</dbReference>
<keyword evidence="9 12" id="KW-0472">Membrane</keyword>
<evidence type="ECO:0000256" key="7">
    <source>
        <dbReference type="ARBA" id="ARBA00022989"/>
    </source>
</evidence>
<dbReference type="InterPro" id="IPR023011">
    <property type="entry name" value="ATP_synth_F0_asu_AS"/>
</dbReference>
<evidence type="ECO:0000256" key="4">
    <source>
        <dbReference type="ARBA" id="ARBA00022547"/>
    </source>
</evidence>
<dbReference type="Pfam" id="PF00119">
    <property type="entry name" value="ATP-synt_A"/>
    <property type="match status" value="1"/>
</dbReference>
<feature type="transmembrane region" description="Helical" evidence="12">
    <location>
        <begin position="98"/>
        <end position="118"/>
    </location>
</feature>
<gene>
    <name evidence="13" type="primary">atp6</name>
</gene>
<dbReference type="SUPFAM" id="SSF81336">
    <property type="entry name" value="F1F0 ATP synthase subunit A"/>
    <property type="match status" value="1"/>
</dbReference>
<name>A0A6B9WG15_9ACAR</name>
<feature type="transmembrane region" description="Helical" evidence="12">
    <location>
        <begin position="64"/>
        <end position="92"/>
    </location>
</feature>
<dbReference type="PROSITE" id="PS00449">
    <property type="entry name" value="ATPASE_A"/>
    <property type="match status" value="1"/>
</dbReference>
<dbReference type="InterPro" id="IPR035908">
    <property type="entry name" value="F0_ATP_A_sf"/>
</dbReference>
<dbReference type="InterPro" id="IPR045083">
    <property type="entry name" value="ATP_synth_F0_asu_bact/mt"/>
</dbReference>
<keyword evidence="5 12" id="KW-0812">Transmembrane</keyword>
<dbReference type="CDD" id="cd00310">
    <property type="entry name" value="ATP-synt_Fo_a_6"/>
    <property type="match status" value="1"/>
</dbReference>
<evidence type="ECO:0000256" key="12">
    <source>
        <dbReference type="SAM" id="Phobius"/>
    </source>
</evidence>
<reference evidence="13" key="1">
    <citation type="journal article" date="2019" name="Zool. Scr.">
        <title>Mitochondrial genome reorganization characterizes various lineages of mesostigmatid mites (Acari: Parasitiformes).</title>
        <authorList>
            <person name="Li W.-N."/>
            <person name="Shao R."/>
            <person name="Zhang Q."/>
            <person name="Deng W."/>
            <person name="Xue X.-F."/>
        </authorList>
    </citation>
    <scope>NUCLEOTIDE SEQUENCE</scope>
</reference>
<keyword evidence="4" id="KW-0138">CF(0)</keyword>
<evidence type="ECO:0000256" key="10">
    <source>
        <dbReference type="ARBA" id="ARBA00023310"/>
    </source>
</evidence>
<dbReference type="PRINTS" id="PR00123">
    <property type="entry name" value="ATPASEA"/>
</dbReference>
<feature type="transmembrane region" description="Helical" evidence="12">
    <location>
        <begin position="185"/>
        <end position="218"/>
    </location>
</feature>
<keyword evidence="7 12" id="KW-1133">Transmembrane helix</keyword>
<dbReference type="EMBL" id="MK270530">
    <property type="protein sequence ID" value="QHQ98577.1"/>
    <property type="molecule type" value="Genomic_DNA"/>
</dbReference>
<keyword evidence="6" id="KW-0375">Hydrogen ion transport</keyword>
<evidence type="ECO:0000256" key="2">
    <source>
        <dbReference type="ARBA" id="ARBA00006810"/>
    </source>
</evidence>
<evidence type="ECO:0000313" key="13">
    <source>
        <dbReference type="EMBL" id="QHQ98577.1"/>
    </source>
</evidence>
<keyword evidence="8" id="KW-0406">Ion transport</keyword>
<protein>
    <recommendedName>
        <fullName evidence="11">ATP synthase subunit a</fullName>
    </recommendedName>
</protein>
<dbReference type="AlphaFoldDB" id="A0A6B9WG15"/>
<evidence type="ECO:0000256" key="9">
    <source>
        <dbReference type="ARBA" id="ARBA00023136"/>
    </source>
</evidence>
<keyword evidence="10" id="KW-0066">ATP synthesis</keyword>
<dbReference type="PANTHER" id="PTHR11410:SF0">
    <property type="entry name" value="ATP SYNTHASE SUBUNIT A"/>
    <property type="match status" value="1"/>
</dbReference>
<dbReference type="NCBIfam" id="TIGR01131">
    <property type="entry name" value="ATP_synt_6_or_A"/>
    <property type="match status" value="1"/>
</dbReference>
<dbReference type="InterPro" id="IPR000568">
    <property type="entry name" value="ATP_synth_F0_asu"/>
</dbReference>
<comment type="subcellular location">
    <subcellularLocation>
        <location evidence="1">Membrane</location>
        <topology evidence="1">Multi-pass membrane protein</topology>
    </subcellularLocation>
    <subcellularLocation>
        <location evidence="11">Mitochondrion inner membrane</location>
        <topology evidence="11">Multi-pass membrane protein</topology>
    </subcellularLocation>
</comment>
<sequence>MLLNLFSIFDPSTSNMWSLNWFSLFMFLLFIPISFWISHSRLIFISKMFFSKLIKEIKNNFSSFNLISLIIFGSLFLFIFFNNILGLFPYIFTATSHLSVTLTLALPMWILFMIFGWLNLMNSMFCHLIPLGTPMALSFFMVFIESISNIIRPITLSVRLAANMIAGHLLLSLLSNLSEKMFSLFLITLPALIALLILEFAVSIIQSYVFMVLLTLYLNEI</sequence>
<feature type="transmembrane region" description="Helical" evidence="12">
    <location>
        <begin position="150"/>
        <end position="173"/>
    </location>
</feature>
<dbReference type="PANTHER" id="PTHR11410">
    <property type="entry name" value="ATP SYNTHASE SUBUNIT A"/>
    <property type="match status" value="1"/>
</dbReference>
<feature type="transmembrane region" description="Helical" evidence="12">
    <location>
        <begin position="20"/>
        <end position="44"/>
    </location>
</feature>
<geneLocation type="mitochondrion" evidence="13"/>
<evidence type="ECO:0000256" key="11">
    <source>
        <dbReference type="RuleBase" id="RU004450"/>
    </source>
</evidence>
<evidence type="ECO:0000256" key="1">
    <source>
        <dbReference type="ARBA" id="ARBA00004141"/>
    </source>
</evidence>
<keyword evidence="13" id="KW-0496">Mitochondrion</keyword>
<evidence type="ECO:0000256" key="5">
    <source>
        <dbReference type="ARBA" id="ARBA00022692"/>
    </source>
</evidence>
<evidence type="ECO:0000256" key="6">
    <source>
        <dbReference type="ARBA" id="ARBA00022781"/>
    </source>
</evidence>
<dbReference type="RefSeq" id="YP_009731534.1">
    <property type="nucleotide sequence ID" value="NC_046028.1"/>
</dbReference>
<dbReference type="GO" id="GO:0045259">
    <property type="term" value="C:proton-transporting ATP synthase complex"/>
    <property type="evidence" value="ECO:0007669"/>
    <property type="project" value="UniProtKB-KW"/>
</dbReference>
<dbReference type="Gene3D" id="1.20.120.220">
    <property type="entry name" value="ATP synthase, F0 complex, subunit A"/>
    <property type="match status" value="1"/>
</dbReference>
<proteinExistence type="inferred from homology"/>
<feature type="transmembrane region" description="Helical" evidence="12">
    <location>
        <begin position="125"/>
        <end position="144"/>
    </location>
</feature>
<accession>A0A6B9WG15</accession>
<comment type="similarity">
    <text evidence="2">Belongs to the ATPase A chain family.</text>
</comment>
<dbReference type="GeneID" id="44151077"/>
<evidence type="ECO:0000256" key="8">
    <source>
        <dbReference type="ARBA" id="ARBA00023065"/>
    </source>
</evidence>
<dbReference type="GO" id="GO:0005743">
    <property type="term" value="C:mitochondrial inner membrane"/>
    <property type="evidence" value="ECO:0007669"/>
    <property type="project" value="UniProtKB-SubCell"/>
</dbReference>
<keyword evidence="3" id="KW-0813">Transport</keyword>
<organism evidence="13">
    <name type="scientific">Hypoaspis linteyini</name>
    <dbReference type="NCBI Taxonomy" id="2695865"/>
    <lineage>
        <taxon>Eukaryota</taxon>
        <taxon>Metazoa</taxon>
        <taxon>Ecdysozoa</taxon>
        <taxon>Arthropoda</taxon>
        <taxon>Chelicerata</taxon>
        <taxon>Arachnida</taxon>
        <taxon>Acari</taxon>
        <taxon>Parasitiformes</taxon>
        <taxon>Mesostigmata</taxon>
        <taxon>Gamasina</taxon>
        <taxon>Dermanyssoidea</taxon>
        <taxon>Laelapidae</taxon>
        <taxon>Hypoaspis</taxon>
    </lineage>
</organism>